<dbReference type="Pfam" id="PF08484">
    <property type="entry name" value="Methyltransf_14"/>
    <property type="match status" value="1"/>
</dbReference>
<organism evidence="2">
    <name type="scientific">viral metagenome</name>
    <dbReference type="NCBI Taxonomy" id="1070528"/>
    <lineage>
        <taxon>unclassified sequences</taxon>
        <taxon>metagenomes</taxon>
        <taxon>organismal metagenomes</taxon>
    </lineage>
</organism>
<dbReference type="Gene3D" id="3.40.50.720">
    <property type="entry name" value="NAD(P)-binding Rossmann-like Domain"/>
    <property type="match status" value="1"/>
</dbReference>
<name>A0A6M3IZW0_9ZZZZ</name>
<evidence type="ECO:0000313" key="2">
    <source>
        <dbReference type="EMBL" id="QJA62878.1"/>
    </source>
</evidence>
<dbReference type="EMBL" id="MT141484">
    <property type="protein sequence ID" value="QJA62878.1"/>
    <property type="molecule type" value="Genomic_DNA"/>
</dbReference>
<sequence>MRAHLASIVDQAISHVPVGALDVVLDIGSNDGTLLNAYPSEVHRIGFEPSDISDEGSHQVVRDFFSAEAFMAASGGQRAKIVTAIAMFYDLEKPLVFLKDVRDVLHPRGIAILEMNYLGAMLSHAAADHIGHEHLVYYSVTALAHLARQAGLRMAWASENQSNGGSIRVGLTHPDDSPSGDSVTRFLASERFTREELQTFTCEASWHLRDLGRFVRRVSAGGRKVYVLGASTRGITILHVAGLDRQHLAVAVERDERKLGRLYTGFGIPIISEEQARAEKPDFMLVLPYHFADEIRVRERIYLEQGGALIIPLSTPRLITKDGVKPLC</sequence>
<dbReference type="GO" id="GO:0008168">
    <property type="term" value="F:methyltransferase activity"/>
    <property type="evidence" value="ECO:0007669"/>
    <property type="project" value="UniProtKB-KW"/>
</dbReference>
<dbReference type="SUPFAM" id="SSF53335">
    <property type="entry name" value="S-adenosyl-L-methionine-dependent methyltransferases"/>
    <property type="match status" value="1"/>
</dbReference>
<protein>
    <submittedName>
        <fullName evidence="2">Putative methyltransferase</fullName>
    </submittedName>
</protein>
<evidence type="ECO:0000259" key="1">
    <source>
        <dbReference type="Pfam" id="PF08484"/>
    </source>
</evidence>
<accession>A0A6M3IZW0</accession>
<dbReference type="InterPro" id="IPR013691">
    <property type="entry name" value="MeTrfase_14"/>
</dbReference>
<dbReference type="Gene3D" id="3.40.50.150">
    <property type="entry name" value="Vaccinia Virus protein VP39"/>
    <property type="match status" value="1"/>
</dbReference>
<proteinExistence type="predicted"/>
<dbReference type="AlphaFoldDB" id="A0A6M3IZW0"/>
<keyword evidence="2" id="KW-0808">Transferase</keyword>
<reference evidence="2" key="1">
    <citation type="submission" date="2020-03" db="EMBL/GenBank/DDBJ databases">
        <title>The deep terrestrial virosphere.</title>
        <authorList>
            <person name="Holmfeldt K."/>
            <person name="Nilsson E."/>
            <person name="Simone D."/>
            <person name="Lopez-Fernandez M."/>
            <person name="Wu X."/>
            <person name="de Brujin I."/>
            <person name="Lundin D."/>
            <person name="Andersson A."/>
            <person name="Bertilsson S."/>
            <person name="Dopson M."/>
        </authorList>
    </citation>
    <scope>NUCLEOTIDE SEQUENCE</scope>
    <source>
        <strain evidence="2">MM415B00708</strain>
    </source>
</reference>
<dbReference type="InterPro" id="IPR029063">
    <property type="entry name" value="SAM-dependent_MTases_sf"/>
</dbReference>
<dbReference type="GO" id="GO:0032259">
    <property type="term" value="P:methylation"/>
    <property type="evidence" value="ECO:0007669"/>
    <property type="project" value="UniProtKB-KW"/>
</dbReference>
<feature type="domain" description="C-methyltransferase" evidence="1">
    <location>
        <begin position="162"/>
        <end position="313"/>
    </location>
</feature>
<keyword evidence="2" id="KW-0489">Methyltransferase</keyword>
<gene>
    <name evidence="2" type="ORF">MM415B00708_0013</name>
</gene>
<dbReference type="Pfam" id="PF13489">
    <property type="entry name" value="Methyltransf_23"/>
    <property type="match status" value="1"/>
</dbReference>